<sequence>MKKLLYLFILFGISPTIFAQDYNAIDLYLKSNTDLKNHFEEDQPESLNVLLSIYDCDNCIPMLYSYIKNTPDKKPYAVNIFTDNMAYAKKTLGDAVNFKYNLYYNKEVFSKYLNSRSGIYYIDTSNIIYGNEKDIRTKLKNAEDRQEFFNSLKDKKYILTQDSLMSGMPYIIPTPLPDNQLLVFDNKMDTALLLELEDKQDSLAVTQSKYYTPTVGNLKKMFDLPSPIINLLSFEENQKLSQNFLQNMVKLYSITYWNNQYYATFSITRAHQADNNIRTFSTYFVATQKADGKDMDKILDASSYDNYYMIDDLPYEGKMYRIIGDTRTKPQIVADNTLNWRIRLPDDKARKVTYSGLATLELKDGATSVINIDREFDEFLGLNGLFMFNGKTYYLSRATTNEENNEGFLSVKEFDSQYINKYLQKVKTL</sequence>
<feature type="chain" id="PRO_5020956444" description="Thioredoxin-like protein" evidence="1">
    <location>
        <begin position="20"/>
        <end position="429"/>
    </location>
</feature>
<dbReference type="Proteomes" id="UP000295215">
    <property type="component" value="Unassembled WGS sequence"/>
</dbReference>
<keyword evidence="3" id="KW-1185">Reference proteome</keyword>
<dbReference type="OrthoDB" id="1409225at2"/>
<proteinExistence type="predicted"/>
<feature type="signal peptide" evidence="1">
    <location>
        <begin position="1"/>
        <end position="19"/>
    </location>
</feature>
<dbReference type="AlphaFoldDB" id="A0A4R7F3Z0"/>
<comment type="caution">
    <text evidence="2">The sequence shown here is derived from an EMBL/GenBank/DDBJ whole genome shotgun (WGS) entry which is preliminary data.</text>
</comment>
<accession>A0A4R7F3Z0</accession>
<reference evidence="2 3" key="1">
    <citation type="submission" date="2019-03" db="EMBL/GenBank/DDBJ databases">
        <title>Genomic Encyclopedia of Archaeal and Bacterial Type Strains, Phase II (KMG-II): from individual species to whole genera.</title>
        <authorList>
            <person name="Goeker M."/>
        </authorList>
    </citation>
    <scope>NUCLEOTIDE SEQUENCE [LARGE SCALE GENOMIC DNA]</scope>
    <source>
        <strain evidence="2 3">DSM 28213</strain>
    </source>
</reference>
<gene>
    <name evidence="2" type="ORF">C8P70_10223</name>
</gene>
<evidence type="ECO:0000256" key="1">
    <source>
        <dbReference type="SAM" id="SignalP"/>
    </source>
</evidence>
<evidence type="ECO:0000313" key="2">
    <source>
        <dbReference type="EMBL" id="TDS65242.1"/>
    </source>
</evidence>
<dbReference type="RefSeq" id="WP_133711470.1">
    <property type="nucleotide sequence ID" value="NZ_SOAG01000002.1"/>
</dbReference>
<protein>
    <recommendedName>
        <fullName evidence="4">Thioredoxin-like protein</fullName>
    </recommendedName>
</protein>
<evidence type="ECO:0000313" key="3">
    <source>
        <dbReference type="Proteomes" id="UP000295215"/>
    </source>
</evidence>
<evidence type="ECO:0008006" key="4">
    <source>
        <dbReference type="Google" id="ProtNLM"/>
    </source>
</evidence>
<dbReference type="EMBL" id="SOAG01000002">
    <property type="protein sequence ID" value="TDS65242.1"/>
    <property type="molecule type" value="Genomic_DNA"/>
</dbReference>
<name>A0A4R7F3Z0_9FLAO</name>
<organism evidence="2 3">
    <name type="scientific">Myroides indicus</name>
    <dbReference type="NCBI Taxonomy" id="1323422"/>
    <lineage>
        <taxon>Bacteria</taxon>
        <taxon>Pseudomonadati</taxon>
        <taxon>Bacteroidota</taxon>
        <taxon>Flavobacteriia</taxon>
        <taxon>Flavobacteriales</taxon>
        <taxon>Flavobacteriaceae</taxon>
        <taxon>Myroides</taxon>
    </lineage>
</organism>
<keyword evidence="1" id="KW-0732">Signal</keyword>